<evidence type="ECO:0000256" key="8">
    <source>
        <dbReference type="ARBA" id="ARBA00023157"/>
    </source>
</evidence>
<protein>
    <submittedName>
        <fullName evidence="12">Down syndrome cell adhesion molecule-like protein Dscam2</fullName>
    </submittedName>
</protein>
<keyword evidence="5" id="KW-0130">Cell adhesion</keyword>
<sequence length="585" mass="64706">MELRNHCAVPFLKLPTVEKHTTSNAPALREVVIPDPPSNLEATSVVGKTVLKMEQALGGNSLMVPGAPPRNVHAVATDSSTLHVSWEAPMKSLHHGSIRGYYIGYKTSGTSDPFVYKTVEVKEGQDRSCDITQLRQNTKYNVVVQAFNDKGAGPLSDEVTVRTLEFDPPKPPFLKVAETTTSAIFLEWETVNGKETPVSGYVLHWREQGLEWAEVQIPSEKTSHKFTGLNCGTSYKFYVTAYNSMGKGQPSDVITAKTEGTAPVAASEQSFITRNATTFILRLSAWKSGGCPILFFVIQYKQQRQLDWNVLSPRIEPEEEYAKITNLTPSTWYSILVTAHNNAGPTEVEYVTSTLTLQGGTIEPEIVGEKEQLRKYKSLSIIVPVSCAVIVLIAVSLAVFFLVCKKRGTRLTNHYEGVRGNEEGKSDALAMADLEKTYDQNRESVYFPSPYATSRVPGLHRDEVGLERDGCRSLHHHSGRQSDHLYDIPQQMRDDMTVLQEFGKCHCEHLKGMRGSKRPITPSLLNKIMKKFEAADFLTSHQRSGLPSTAAAVATTVEQTVQSMSAVAAHEECGAGEVLRPYRSV</sequence>
<evidence type="ECO:0000256" key="6">
    <source>
        <dbReference type="ARBA" id="ARBA00022989"/>
    </source>
</evidence>
<keyword evidence="3" id="KW-0732">Signal</keyword>
<dbReference type="PANTHER" id="PTHR13817">
    <property type="entry name" value="TITIN"/>
    <property type="match status" value="1"/>
</dbReference>
<accession>A0A8X6Y7E8</accession>
<evidence type="ECO:0000256" key="10">
    <source>
        <dbReference type="SAM" id="Phobius"/>
    </source>
</evidence>
<evidence type="ECO:0000256" key="4">
    <source>
        <dbReference type="ARBA" id="ARBA00022737"/>
    </source>
</evidence>
<name>A0A8X6Y7E8_9ARAC</name>
<keyword evidence="13" id="KW-1185">Reference proteome</keyword>
<dbReference type="PROSITE" id="PS50853">
    <property type="entry name" value="FN3"/>
    <property type="match status" value="3"/>
</dbReference>
<feature type="domain" description="Fibronectin type-III" evidence="11">
    <location>
        <begin position="262"/>
        <end position="364"/>
    </location>
</feature>
<dbReference type="InterPro" id="IPR003961">
    <property type="entry name" value="FN3_dom"/>
</dbReference>
<gene>
    <name evidence="12" type="primary">Dscam2</name>
    <name evidence="12" type="ORF">TNIN_258531</name>
</gene>
<dbReference type="OrthoDB" id="6429135at2759"/>
<dbReference type="InterPro" id="IPR036116">
    <property type="entry name" value="FN3_sf"/>
</dbReference>
<organism evidence="12 13">
    <name type="scientific">Trichonephila inaurata madagascariensis</name>
    <dbReference type="NCBI Taxonomy" id="2747483"/>
    <lineage>
        <taxon>Eukaryota</taxon>
        <taxon>Metazoa</taxon>
        <taxon>Ecdysozoa</taxon>
        <taxon>Arthropoda</taxon>
        <taxon>Chelicerata</taxon>
        <taxon>Arachnida</taxon>
        <taxon>Araneae</taxon>
        <taxon>Araneomorphae</taxon>
        <taxon>Entelegynae</taxon>
        <taxon>Araneoidea</taxon>
        <taxon>Nephilidae</taxon>
        <taxon>Trichonephila</taxon>
        <taxon>Trichonephila inaurata</taxon>
    </lineage>
</organism>
<comment type="caution">
    <text evidence="12">The sequence shown here is derived from an EMBL/GenBank/DDBJ whole genome shotgun (WGS) entry which is preliminary data.</text>
</comment>
<dbReference type="FunFam" id="2.60.40.10:FF:000028">
    <property type="entry name" value="Neuronal cell adhesion molecule"/>
    <property type="match status" value="1"/>
</dbReference>
<dbReference type="GO" id="GO:0007155">
    <property type="term" value="P:cell adhesion"/>
    <property type="evidence" value="ECO:0007669"/>
    <property type="project" value="UniProtKB-KW"/>
</dbReference>
<proteinExistence type="predicted"/>
<feature type="domain" description="Fibronectin type-III" evidence="11">
    <location>
        <begin position="68"/>
        <end position="166"/>
    </location>
</feature>
<dbReference type="AlphaFoldDB" id="A0A8X6Y7E8"/>
<evidence type="ECO:0000259" key="11">
    <source>
        <dbReference type="PROSITE" id="PS50853"/>
    </source>
</evidence>
<keyword evidence="8" id="KW-1015">Disulfide bond</keyword>
<evidence type="ECO:0000313" key="12">
    <source>
        <dbReference type="EMBL" id="GFY66001.1"/>
    </source>
</evidence>
<evidence type="ECO:0000256" key="7">
    <source>
        <dbReference type="ARBA" id="ARBA00023136"/>
    </source>
</evidence>
<keyword evidence="4" id="KW-0677">Repeat</keyword>
<evidence type="ECO:0000256" key="9">
    <source>
        <dbReference type="ARBA" id="ARBA00023319"/>
    </source>
</evidence>
<dbReference type="Proteomes" id="UP000886998">
    <property type="component" value="Unassembled WGS sequence"/>
</dbReference>
<keyword evidence="6 10" id="KW-1133">Transmembrane helix</keyword>
<keyword evidence="2 10" id="KW-0812">Transmembrane</keyword>
<dbReference type="SMART" id="SM00060">
    <property type="entry name" value="FN3"/>
    <property type="match status" value="3"/>
</dbReference>
<dbReference type="PANTHER" id="PTHR13817:SF166">
    <property type="entry name" value="NEURONAL IGCAM-RELATED"/>
    <property type="match status" value="1"/>
</dbReference>
<dbReference type="PRINTS" id="PR00014">
    <property type="entry name" value="FNTYPEIII"/>
</dbReference>
<dbReference type="SUPFAM" id="SSF49265">
    <property type="entry name" value="Fibronectin type III"/>
    <property type="match status" value="2"/>
</dbReference>
<reference evidence="12" key="1">
    <citation type="submission" date="2020-08" db="EMBL/GenBank/DDBJ databases">
        <title>Multicomponent nature underlies the extraordinary mechanical properties of spider dragline silk.</title>
        <authorList>
            <person name="Kono N."/>
            <person name="Nakamura H."/>
            <person name="Mori M."/>
            <person name="Yoshida Y."/>
            <person name="Ohtoshi R."/>
            <person name="Malay A.D."/>
            <person name="Moran D.A.P."/>
            <person name="Tomita M."/>
            <person name="Numata K."/>
            <person name="Arakawa K."/>
        </authorList>
    </citation>
    <scope>NUCLEOTIDE SEQUENCE</scope>
</reference>
<dbReference type="GO" id="GO:0016020">
    <property type="term" value="C:membrane"/>
    <property type="evidence" value="ECO:0007669"/>
    <property type="project" value="UniProtKB-SubCell"/>
</dbReference>
<keyword evidence="7 10" id="KW-0472">Membrane</keyword>
<dbReference type="CDD" id="cd00063">
    <property type="entry name" value="FN3"/>
    <property type="match status" value="3"/>
</dbReference>
<dbReference type="InterPro" id="IPR050964">
    <property type="entry name" value="Striated_Muscle_Regulatory"/>
</dbReference>
<dbReference type="Pfam" id="PF00041">
    <property type="entry name" value="fn3"/>
    <property type="match status" value="2"/>
</dbReference>
<dbReference type="Pfam" id="PF25059">
    <property type="entry name" value="FN3_DSCAM-DSCAML_C"/>
    <property type="match status" value="1"/>
</dbReference>
<evidence type="ECO:0000256" key="2">
    <source>
        <dbReference type="ARBA" id="ARBA00022692"/>
    </source>
</evidence>
<keyword evidence="9" id="KW-0393">Immunoglobulin domain</keyword>
<comment type="subcellular location">
    <subcellularLocation>
        <location evidence="1">Membrane</location>
        <topology evidence="1">Single-pass membrane protein</topology>
    </subcellularLocation>
</comment>
<evidence type="ECO:0000313" key="13">
    <source>
        <dbReference type="Proteomes" id="UP000886998"/>
    </source>
</evidence>
<feature type="transmembrane region" description="Helical" evidence="10">
    <location>
        <begin position="381"/>
        <end position="404"/>
    </location>
</feature>
<dbReference type="InterPro" id="IPR013783">
    <property type="entry name" value="Ig-like_fold"/>
</dbReference>
<dbReference type="InterPro" id="IPR056754">
    <property type="entry name" value="DSCAM/DSCAML_C"/>
</dbReference>
<evidence type="ECO:0000256" key="5">
    <source>
        <dbReference type="ARBA" id="ARBA00022889"/>
    </source>
</evidence>
<dbReference type="Gene3D" id="2.60.40.10">
    <property type="entry name" value="Immunoglobulins"/>
    <property type="match status" value="3"/>
</dbReference>
<dbReference type="EMBL" id="BMAV01015800">
    <property type="protein sequence ID" value="GFY66001.1"/>
    <property type="molecule type" value="Genomic_DNA"/>
</dbReference>
<evidence type="ECO:0000256" key="3">
    <source>
        <dbReference type="ARBA" id="ARBA00022729"/>
    </source>
</evidence>
<evidence type="ECO:0000256" key="1">
    <source>
        <dbReference type="ARBA" id="ARBA00004167"/>
    </source>
</evidence>
<feature type="domain" description="Fibronectin type-III" evidence="11">
    <location>
        <begin position="168"/>
        <end position="261"/>
    </location>
</feature>